<feature type="transmembrane region" description="Helical" evidence="1">
    <location>
        <begin position="113"/>
        <end position="138"/>
    </location>
</feature>
<reference evidence="2" key="1">
    <citation type="submission" date="2021-06" db="EMBL/GenBank/DDBJ databases">
        <authorList>
            <person name="Kallberg Y."/>
            <person name="Tangrot J."/>
            <person name="Rosling A."/>
        </authorList>
    </citation>
    <scope>NUCLEOTIDE SEQUENCE</scope>
    <source>
        <strain evidence="2">AZ414A</strain>
    </source>
</reference>
<keyword evidence="1" id="KW-0812">Transmembrane</keyword>
<evidence type="ECO:0000313" key="3">
    <source>
        <dbReference type="Proteomes" id="UP000789706"/>
    </source>
</evidence>
<protein>
    <submittedName>
        <fullName evidence="2">4915_t:CDS:1</fullName>
    </submittedName>
</protein>
<dbReference type="EMBL" id="CAJVPK010000628">
    <property type="protein sequence ID" value="CAG8533810.1"/>
    <property type="molecule type" value="Genomic_DNA"/>
</dbReference>
<dbReference type="AlphaFoldDB" id="A0A9N9AKQ6"/>
<comment type="caution">
    <text evidence="2">The sequence shown here is derived from an EMBL/GenBank/DDBJ whole genome shotgun (WGS) entry which is preliminary data.</text>
</comment>
<evidence type="ECO:0000313" key="2">
    <source>
        <dbReference type="EMBL" id="CAG8533810.1"/>
    </source>
</evidence>
<feature type="transmembrane region" description="Helical" evidence="1">
    <location>
        <begin position="144"/>
        <end position="161"/>
    </location>
</feature>
<dbReference type="OrthoDB" id="2337700at2759"/>
<name>A0A9N9AKQ6_9GLOM</name>
<gene>
    <name evidence="2" type="ORF">DEBURN_LOCUS6272</name>
</gene>
<accession>A0A9N9AKQ6</accession>
<organism evidence="2 3">
    <name type="scientific">Diversispora eburnea</name>
    <dbReference type="NCBI Taxonomy" id="1213867"/>
    <lineage>
        <taxon>Eukaryota</taxon>
        <taxon>Fungi</taxon>
        <taxon>Fungi incertae sedis</taxon>
        <taxon>Mucoromycota</taxon>
        <taxon>Glomeromycotina</taxon>
        <taxon>Glomeromycetes</taxon>
        <taxon>Diversisporales</taxon>
        <taxon>Diversisporaceae</taxon>
        <taxon>Diversispora</taxon>
    </lineage>
</organism>
<keyword evidence="1" id="KW-1133">Transmembrane helix</keyword>
<keyword evidence="3" id="KW-1185">Reference proteome</keyword>
<keyword evidence="1" id="KW-0472">Membrane</keyword>
<evidence type="ECO:0000256" key="1">
    <source>
        <dbReference type="SAM" id="Phobius"/>
    </source>
</evidence>
<dbReference type="Proteomes" id="UP000789706">
    <property type="component" value="Unassembled WGS sequence"/>
</dbReference>
<feature type="transmembrane region" description="Helical" evidence="1">
    <location>
        <begin position="73"/>
        <end position="106"/>
    </location>
</feature>
<proteinExistence type="predicted"/>
<sequence length="188" mass="20470">MAENEDSYTSESTDTFSRVARGTIDSAKDVGTSAYETASRIRHGYMQTLNSYIGQPTLKYANYLWEKFPPVRWLVYTLAALNSIPLAAFIGWSILTFGVVTALAGVGIVVSQGFFMFLGFAVFIPVSFCLLCLAGIWATIATGLWASLGVANFGLVQLGVVKNPKNLYGPKRIAEAGIHDRDANRVRS</sequence>